<reference evidence="1" key="1">
    <citation type="submission" date="2020-02" db="EMBL/GenBank/DDBJ databases">
        <title>Genome sequencing of the panga catfish, Pangasius djambal.</title>
        <authorList>
            <person name="Wen M."/>
            <person name="Zahm M."/>
            <person name="Roques C."/>
            <person name="Cabau C."/>
            <person name="Klopp C."/>
            <person name="Donnadieu C."/>
            <person name="Jouanno E."/>
            <person name="Avarre J.-C."/>
            <person name="Campet M."/>
            <person name="Ha T."/>
            <person name="Dugue R."/>
            <person name="Lampietro C."/>
            <person name="Louis A."/>
            <person name="Herpin A."/>
            <person name="Echchiki A."/>
            <person name="Berthelot C."/>
            <person name="Parey E."/>
            <person name="Roest-Crollius H."/>
            <person name="Braasch I."/>
            <person name="Postlethwait J.H."/>
            <person name="Bobe J."/>
            <person name="Montfort J."/>
            <person name="Bouchez O."/>
            <person name="Begum T."/>
            <person name="Schartl M."/>
            <person name="Gustiano R."/>
            <person name="Guiguen Y."/>
        </authorList>
    </citation>
    <scope>NUCLEOTIDE SEQUENCE</scope>
    <source>
        <strain evidence="1">Pdj_M5554</strain>
    </source>
</reference>
<evidence type="ECO:0000313" key="2">
    <source>
        <dbReference type="Proteomes" id="UP000830395"/>
    </source>
</evidence>
<comment type="caution">
    <text evidence="1">The sequence shown here is derived from an EMBL/GenBank/DDBJ whole genome shotgun (WGS) entry which is preliminary data.</text>
</comment>
<sequence>MASLACVLNAAESSRGSDEEESPTNHERDCHDSHTSSPEVPELPDSGGDGRGDPLKAPNPATKPGPFSLKGNLTKSQVQSNMGRPRKRNVASDGEPHSQKEEKPPGLVRKEKEKKKGKADISKIFINISIGLCIFSLIWFFYALYMRSALAKRAVTLHPSPRVLDANSTTAAVSPERFWGSYRPQVYFGMKTRSPRSVVTGLMWMRQFSANGVNLRHTCEQGDRLRSYGWQMHDGVNFGVQQIQDTDFTLTTAFVKRMGGDHGGDWTWRITGKQHGTAPNAPVISLMFYVAPDTQGSLQAHIENRTRLSHITGTSEELGNFKITFSKPTGGEASPNKYASYNYLKTLSPGLDQLTDIVKYSLLQSNRFVFSSSTAERRLYFAVDTYTPPPNLQKDNRIQSDFVVHQVTVQVPFQIEVLFESGSVHDRPNQLMGSVLTEELKRLKLSYNEKFEEAFGLQAKGFNPAQVRFGKAALSNMLGGMDPLYMKRNTEHDPPYWRGAIWININYLALRALHHYSSIEGPYQEKAADLYQELRTNVINNIYKQYHETGYIWEQYSDSTGRGQGSHPFTGWSALTVLIMAEEY</sequence>
<evidence type="ECO:0000313" key="1">
    <source>
        <dbReference type="EMBL" id="MCJ8748999.1"/>
    </source>
</evidence>
<organism evidence="1 2">
    <name type="scientific">Pangasius djambal</name>
    <dbReference type="NCBI Taxonomy" id="1691987"/>
    <lineage>
        <taxon>Eukaryota</taxon>
        <taxon>Metazoa</taxon>
        <taxon>Chordata</taxon>
        <taxon>Craniata</taxon>
        <taxon>Vertebrata</taxon>
        <taxon>Euteleostomi</taxon>
        <taxon>Actinopterygii</taxon>
        <taxon>Neopterygii</taxon>
        <taxon>Teleostei</taxon>
        <taxon>Ostariophysi</taxon>
        <taxon>Siluriformes</taxon>
        <taxon>Pangasiidae</taxon>
        <taxon>Pangasius</taxon>
    </lineage>
</organism>
<keyword evidence="2" id="KW-1185">Reference proteome</keyword>
<accession>A0ACC5ZLU7</accession>
<gene>
    <name evidence="1" type="ORF">PDJAM_G00171070</name>
</gene>
<protein>
    <submittedName>
        <fullName evidence="1">Uncharacterized protein</fullName>
    </submittedName>
</protein>
<dbReference type="Proteomes" id="UP000830395">
    <property type="component" value="Chromosome 28"/>
</dbReference>
<name>A0ACC5ZLU7_9TELE</name>
<dbReference type="EMBL" id="CM041002">
    <property type="protein sequence ID" value="MCJ8748999.1"/>
    <property type="molecule type" value="Genomic_DNA"/>
</dbReference>
<proteinExistence type="predicted"/>